<dbReference type="PANTHER" id="PTHR32494:SF19">
    <property type="entry name" value="ALLANTOATE DEIMINASE-RELATED"/>
    <property type="match status" value="1"/>
</dbReference>
<evidence type="ECO:0000256" key="4">
    <source>
        <dbReference type="ARBA" id="ARBA00022723"/>
    </source>
</evidence>
<dbReference type="Pfam" id="PF01546">
    <property type="entry name" value="Peptidase_M20"/>
    <property type="match status" value="1"/>
</dbReference>
<evidence type="ECO:0000256" key="7">
    <source>
        <dbReference type="PIRSR" id="PIRSR001235-1"/>
    </source>
</evidence>
<dbReference type="CDD" id="cd03884">
    <property type="entry name" value="M20_bAS"/>
    <property type="match status" value="1"/>
</dbReference>
<keyword evidence="4 7" id="KW-0479">Metal-binding</keyword>
<feature type="binding site" evidence="7">
    <location>
        <position position="133"/>
    </location>
    <ligand>
        <name>Zn(2+)</name>
        <dbReference type="ChEBI" id="CHEBI:29105"/>
        <label>2</label>
    </ligand>
</feature>
<evidence type="ECO:0000256" key="2">
    <source>
        <dbReference type="ARBA" id="ARBA00006153"/>
    </source>
</evidence>
<dbReference type="InterPro" id="IPR036264">
    <property type="entry name" value="Bact_exopeptidase_dim_dom"/>
</dbReference>
<feature type="binding site" evidence="7">
    <location>
        <position position="98"/>
    </location>
    <ligand>
        <name>Zn(2+)</name>
        <dbReference type="ChEBI" id="CHEBI:29105"/>
        <label>1</label>
    </ligand>
</feature>
<keyword evidence="9" id="KW-1185">Reference proteome</keyword>
<dbReference type="InterPro" id="IPR010158">
    <property type="entry name" value="Amidase_Cbmase"/>
</dbReference>
<comment type="subunit">
    <text evidence="3">Homodimer.</text>
</comment>
<evidence type="ECO:0000256" key="1">
    <source>
        <dbReference type="ARBA" id="ARBA00001936"/>
    </source>
</evidence>
<feature type="binding site" evidence="7">
    <location>
        <position position="87"/>
    </location>
    <ligand>
        <name>Zn(2+)</name>
        <dbReference type="ChEBI" id="CHEBI:29105"/>
        <label>1</label>
    </ligand>
</feature>
<evidence type="ECO:0000313" key="8">
    <source>
        <dbReference type="EMBL" id="GDY29727.1"/>
    </source>
</evidence>
<evidence type="ECO:0000256" key="5">
    <source>
        <dbReference type="ARBA" id="ARBA00022801"/>
    </source>
</evidence>
<dbReference type="GO" id="GO:0016813">
    <property type="term" value="F:hydrolase activity, acting on carbon-nitrogen (but not peptide) bonds, in linear amidines"/>
    <property type="evidence" value="ECO:0007669"/>
    <property type="project" value="InterPro"/>
</dbReference>
<name>A0A4D4J6Z8_9PSEU</name>
<dbReference type="PIRSF" id="PIRSF001235">
    <property type="entry name" value="Amidase_carbamoylase"/>
    <property type="match status" value="1"/>
</dbReference>
<dbReference type="SUPFAM" id="SSF55031">
    <property type="entry name" value="Bacterial exopeptidase dimerisation domain"/>
    <property type="match status" value="1"/>
</dbReference>
<dbReference type="AlphaFoldDB" id="A0A4D4J6Z8"/>
<dbReference type="InterPro" id="IPR002933">
    <property type="entry name" value="Peptidase_M20"/>
</dbReference>
<comment type="similarity">
    <text evidence="2">Belongs to the peptidase M20 family.</text>
</comment>
<organism evidence="8 9">
    <name type="scientific">Gandjariella thermophila</name>
    <dbReference type="NCBI Taxonomy" id="1931992"/>
    <lineage>
        <taxon>Bacteria</taxon>
        <taxon>Bacillati</taxon>
        <taxon>Actinomycetota</taxon>
        <taxon>Actinomycetes</taxon>
        <taxon>Pseudonocardiales</taxon>
        <taxon>Pseudonocardiaceae</taxon>
        <taxon>Gandjariella</taxon>
    </lineage>
</organism>
<dbReference type="GO" id="GO:0046872">
    <property type="term" value="F:metal ion binding"/>
    <property type="evidence" value="ECO:0007669"/>
    <property type="project" value="UniProtKB-KW"/>
</dbReference>
<reference evidence="9" key="1">
    <citation type="submission" date="2019-04" db="EMBL/GenBank/DDBJ databases">
        <title>Draft genome sequence of Pseudonocardiaceae bacterium SL3-2-4.</title>
        <authorList>
            <person name="Ningsih F."/>
            <person name="Yokota A."/>
            <person name="Sakai Y."/>
            <person name="Nanatani K."/>
            <person name="Yabe S."/>
            <person name="Oetari A."/>
            <person name="Sjamsuridzal W."/>
        </authorList>
    </citation>
    <scope>NUCLEOTIDE SEQUENCE [LARGE SCALE GENOMIC DNA]</scope>
    <source>
        <strain evidence="9">SL3-2-4</strain>
    </source>
</reference>
<dbReference type="NCBIfam" id="NF006771">
    <property type="entry name" value="PRK09290.1-5"/>
    <property type="match status" value="1"/>
</dbReference>
<comment type="cofactor">
    <cofactor evidence="1">
        <name>Mn(2+)</name>
        <dbReference type="ChEBI" id="CHEBI:29035"/>
    </cofactor>
</comment>
<gene>
    <name evidence="8" type="ORF">GTS_13600</name>
</gene>
<feature type="binding site" evidence="7">
    <location>
        <position position="98"/>
    </location>
    <ligand>
        <name>Zn(2+)</name>
        <dbReference type="ChEBI" id="CHEBI:29105"/>
        <label>2</label>
    </ligand>
</feature>
<comment type="caution">
    <text evidence="8">The sequence shown here is derived from an EMBL/GenBank/DDBJ whole genome shotgun (WGS) entry which is preliminary data.</text>
</comment>
<sequence length="420" mass="42710">MTARPTLSGVDGRRLLDRLDELAAVGATPGGGVTRLAYSPEDVRARELVAGWLADAGLAVTVDPAGNLVGRLPGTGPAAGTLATGSHLDSVVDAGRLDGVYGVVAAVAVAEALRRDGVRLRHDLAVIAFSNEEGARGTPGMVGSQAIAGRLTSDDLARPDDEGVPLADRLAAAGGDPGRIEAAAWPPGEVAGFLELHVEQGPVLRAEGARIGVVTGITGRANADILVRGLANHAGTTPMVARQDAAVAAADLVLAVRRLATDGHVRVATTGLVQVSPGVRNVVPGEALLGVDLRDLDDERITHALDLLDTAAAEIGATRHVSVEVRRGPSVPAVRTDPRLAGCVAGAADRLGLTRIELPSGAGHDAQVMAGLGPIGMIFVPSVDGISHSPRERTDPDDLVAGADVLLHALLAADGELDPE</sequence>
<accession>A0A4D4J6Z8</accession>
<keyword evidence="5 8" id="KW-0378">Hydrolase</keyword>
<dbReference type="Gene3D" id="3.40.630.10">
    <property type="entry name" value="Zn peptidases"/>
    <property type="match status" value="1"/>
</dbReference>
<evidence type="ECO:0000256" key="6">
    <source>
        <dbReference type="ARBA" id="ARBA00023211"/>
    </source>
</evidence>
<dbReference type="SUPFAM" id="SSF53187">
    <property type="entry name" value="Zn-dependent exopeptidases"/>
    <property type="match status" value="1"/>
</dbReference>
<dbReference type="NCBIfam" id="TIGR01879">
    <property type="entry name" value="hydantase"/>
    <property type="match status" value="1"/>
</dbReference>
<proteinExistence type="inferred from homology"/>
<comment type="cofactor">
    <cofactor evidence="7">
        <name>Zn(2+)</name>
        <dbReference type="ChEBI" id="CHEBI:29105"/>
    </cofactor>
    <text evidence="7">Binds 2 Zn(2+) ions per subunit.</text>
</comment>
<protein>
    <submittedName>
        <fullName evidence="8">Zn-dependent hydrolase</fullName>
    </submittedName>
</protein>
<evidence type="ECO:0000313" key="9">
    <source>
        <dbReference type="Proteomes" id="UP000298860"/>
    </source>
</evidence>
<dbReference type="PANTHER" id="PTHR32494">
    <property type="entry name" value="ALLANTOATE DEIMINASE-RELATED"/>
    <property type="match status" value="1"/>
</dbReference>
<dbReference type="Gene3D" id="3.30.70.360">
    <property type="match status" value="1"/>
</dbReference>
<dbReference type="Proteomes" id="UP000298860">
    <property type="component" value="Unassembled WGS sequence"/>
</dbReference>
<dbReference type="EMBL" id="BJFL01000004">
    <property type="protein sequence ID" value="GDY29727.1"/>
    <property type="molecule type" value="Genomic_DNA"/>
</dbReference>
<feature type="binding site" evidence="7">
    <location>
        <position position="197"/>
    </location>
    <ligand>
        <name>Zn(2+)</name>
        <dbReference type="ChEBI" id="CHEBI:29105"/>
        <label>1</label>
    </ligand>
</feature>
<dbReference type="RefSeq" id="WP_192909413.1">
    <property type="nucleotide sequence ID" value="NZ_BJFL01000004.1"/>
</dbReference>
<feature type="binding site" evidence="7">
    <location>
        <position position="388"/>
    </location>
    <ligand>
        <name>Zn(2+)</name>
        <dbReference type="ChEBI" id="CHEBI:29105"/>
        <label>2</label>
    </ligand>
</feature>
<keyword evidence="6" id="KW-0464">Manganese</keyword>
<evidence type="ECO:0000256" key="3">
    <source>
        <dbReference type="ARBA" id="ARBA00011738"/>
    </source>
</evidence>
<keyword evidence="7" id="KW-0862">Zinc</keyword>